<comment type="similarity">
    <text evidence="1">Belongs to the LysR transcriptional regulatory family.</text>
</comment>
<dbReference type="Proteomes" id="UP000037315">
    <property type="component" value="Unassembled WGS sequence"/>
</dbReference>
<dbReference type="InterPro" id="IPR000847">
    <property type="entry name" value="LysR_HTH_N"/>
</dbReference>
<dbReference type="PROSITE" id="PS50931">
    <property type="entry name" value="HTH_LYSR"/>
    <property type="match status" value="1"/>
</dbReference>
<comment type="caution">
    <text evidence="6">The sequence shown here is derived from an EMBL/GenBank/DDBJ whole genome shotgun (WGS) entry which is preliminary data.</text>
</comment>
<dbReference type="PATRIC" id="fig|1656095.3.peg.3583"/>
<feature type="domain" description="HTH lysR-type" evidence="5">
    <location>
        <begin position="1"/>
        <end position="61"/>
    </location>
</feature>
<accession>A0A0J8YCG5</accession>
<dbReference type="CDD" id="cd08422">
    <property type="entry name" value="PBP2_CrgA_like"/>
    <property type="match status" value="1"/>
</dbReference>
<dbReference type="Gene3D" id="1.10.10.10">
    <property type="entry name" value="Winged helix-like DNA-binding domain superfamily/Winged helix DNA-binding domain"/>
    <property type="match status" value="1"/>
</dbReference>
<dbReference type="Pfam" id="PF03466">
    <property type="entry name" value="LysR_substrate"/>
    <property type="match status" value="1"/>
</dbReference>
<dbReference type="Gene3D" id="3.40.190.290">
    <property type="match status" value="1"/>
</dbReference>
<evidence type="ECO:0000256" key="4">
    <source>
        <dbReference type="ARBA" id="ARBA00023163"/>
    </source>
</evidence>
<keyword evidence="2" id="KW-0805">Transcription regulation</keyword>
<dbReference type="PRINTS" id="PR00039">
    <property type="entry name" value="HTHLYSR"/>
</dbReference>
<gene>
    <name evidence="6" type="ORF">ACH50_07955</name>
</gene>
<evidence type="ECO:0000256" key="3">
    <source>
        <dbReference type="ARBA" id="ARBA00023125"/>
    </source>
</evidence>
<dbReference type="AlphaFoldDB" id="A0A0J8YCG5"/>
<evidence type="ECO:0000256" key="2">
    <source>
        <dbReference type="ARBA" id="ARBA00023015"/>
    </source>
</evidence>
<dbReference type="STRING" id="1121863.GCA_000621185_01882"/>
<evidence type="ECO:0000313" key="6">
    <source>
        <dbReference type="EMBL" id="KMV35169.1"/>
    </source>
</evidence>
<organism evidence="6 7">
    <name type="scientific">Franconibacter pulveris</name>
    <dbReference type="NCBI Taxonomy" id="435910"/>
    <lineage>
        <taxon>Bacteria</taxon>
        <taxon>Pseudomonadati</taxon>
        <taxon>Pseudomonadota</taxon>
        <taxon>Gammaproteobacteria</taxon>
        <taxon>Enterobacterales</taxon>
        <taxon>Enterobacteriaceae</taxon>
        <taxon>Franconibacter</taxon>
    </lineage>
</organism>
<dbReference type="FunFam" id="1.10.10.10:FF:000001">
    <property type="entry name" value="LysR family transcriptional regulator"/>
    <property type="match status" value="1"/>
</dbReference>
<dbReference type="SUPFAM" id="SSF46785">
    <property type="entry name" value="Winged helix' DNA-binding domain"/>
    <property type="match status" value="1"/>
</dbReference>
<dbReference type="SUPFAM" id="SSF53850">
    <property type="entry name" value="Periplasmic binding protein-like II"/>
    <property type="match status" value="1"/>
</dbReference>
<keyword evidence="7" id="KW-1185">Reference proteome</keyword>
<protein>
    <submittedName>
        <fullName evidence="6">Transcriptional regulator</fullName>
    </submittedName>
</protein>
<dbReference type="Pfam" id="PF00126">
    <property type="entry name" value="HTH_1"/>
    <property type="match status" value="1"/>
</dbReference>
<dbReference type="PANTHER" id="PTHR30537:SF5">
    <property type="entry name" value="HTH-TYPE TRANSCRIPTIONAL ACTIVATOR TTDR-RELATED"/>
    <property type="match status" value="1"/>
</dbReference>
<dbReference type="RefSeq" id="WP_048887732.1">
    <property type="nucleotide sequence ID" value="NZ_LFEJ01000012.1"/>
</dbReference>
<reference evidence="6 7" key="1">
    <citation type="submission" date="2015-06" db="EMBL/GenBank/DDBJ databases">
        <title>Genome sequencing of Cronobacter sp. strain DJ34 isolated from petroleum contaminated sludge of Duliajan Oil Fields, Assam, India.</title>
        <authorList>
            <person name="Pal S."/>
            <person name="Banerjee T.D."/>
            <person name="Roy A."/>
            <person name="Sar P."/>
            <person name="Kazy S.K."/>
        </authorList>
    </citation>
    <scope>NUCLEOTIDE SEQUENCE [LARGE SCALE GENOMIC DNA]</scope>
    <source>
        <strain evidence="6 7">DJ34</strain>
    </source>
</reference>
<evidence type="ECO:0000259" key="5">
    <source>
        <dbReference type="PROSITE" id="PS50931"/>
    </source>
</evidence>
<keyword evidence="3" id="KW-0238">DNA-binding</keyword>
<proteinExistence type="inferred from homology"/>
<dbReference type="GO" id="GO:0003700">
    <property type="term" value="F:DNA-binding transcription factor activity"/>
    <property type="evidence" value="ECO:0007669"/>
    <property type="project" value="InterPro"/>
</dbReference>
<sequence length="302" mass="33237">MNLTLLPEIAAFVIVVESGSFSAAARKLGATPSSVSRSISRLEKELGVKLLHRTTRKLRLSDAGSEVLKSATVMLDSARLVLSQGGIDQQAPQGKLTLSVPKAVGRFVLHPVMAEFLARYPQVDICLRLEDRYMDLIDDGVDLALRITNTPSPGLHGKALMPITHLLCATPHYLAQHGAPQHPQDLRAHSCISLGETPVDSRWKFRQHGKTLVVQTHGRYAANHTGVRLDAVKQHLGIGSLPLFTAREALANGEIVQVLPEWEFISTYSGQLWLLWSAGRQLPVKMRVMIDYLAEKLAVNNR</sequence>
<dbReference type="InterPro" id="IPR036388">
    <property type="entry name" value="WH-like_DNA-bd_sf"/>
</dbReference>
<evidence type="ECO:0000256" key="1">
    <source>
        <dbReference type="ARBA" id="ARBA00009437"/>
    </source>
</evidence>
<dbReference type="OrthoDB" id="9815676at2"/>
<dbReference type="EMBL" id="LFEJ01000012">
    <property type="protein sequence ID" value="KMV35169.1"/>
    <property type="molecule type" value="Genomic_DNA"/>
</dbReference>
<name>A0A0J8YCG5_9ENTR</name>
<dbReference type="InterPro" id="IPR058163">
    <property type="entry name" value="LysR-type_TF_proteobact-type"/>
</dbReference>
<dbReference type="InterPro" id="IPR036390">
    <property type="entry name" value="WH_DNA-bd_sf"/>
</dbReference>
<dbReference type="GO" id="GO:0006351">
    <property type="term" value="P:DNA-templated transcription"/>
    <property type="evidence" value="ECO:0007669"/>
    <property type="project" value="TreeGrafter"/>
</dbReference>
<keyword evidence="4" id="KW-0804">Transcription</keyword>
<dbReference type="PANTHER" id="PTHR30537">
    <property type="entry name" value="HTH-TYPE TRANSCRIPTIONAL REGULATOR"/>
    <property type="match status" value="1"/>
</dbReference>
<dbReference type="GO" id="GO:0043565">
    <property type="term" value="F:sequence-specific DNA binding"/>
    <property type="evidence" value="ECO:0007669"/>
    <property type="project" value="TreeGrafter"/>
</dbReference>
<evidence type="ECO:0000313" key="7">
    <source>
        <dbReference type="Proteomes" id="UP000037315"/>
    </source>
</evidence>
<dbReference type="InterPro" id="IPR005119">
    <property type="entry name" value="LysR_subst-bd"/>
</dbReference>